<comment type="catalytic activity">
    <reaction evidence="14">
        <text>2 Fe(III)-[cytochrome b5] + NADH = 2 Fe(II)-[cytochrome b5] + NAD(+) + H(+)</text>
        <dbReference type="Rhea" id="RHEA:46680"/>
        <dbReference type="Rhea" id="RHEA-COMP:10438"/>
        <dbReference type="Rhea" id="RHEA-COMP:10439"/>
        <dbReference type="ChEBI" id="CHEBI:15378"/>
        <dbReference type="ChEBI" id="CHEBI:29033"/>
        <dbReference type="ChEBI" id="CHEBI:29034"/>
        <dbReference type="ChEBI" id="CHEBI:57540"/>
        <dbReference type="ChEBI" id="CHEBI:57945"/>
        <dbReference type="EC" id="1.6.2.2"/>
    </reaction>
</comment>
<feature type="binding site" evidence="13">
    <location>
        <position position="129"/>
    </location>
    <ligand>
        <name>FAD</name>
        <dbReference type="ChEBI" id="CHEBI:57692"/>
    </ligand>
</feature>
<evidence type="ECO:0000256" key="14">
    <source>
        <dbReference type="RuleBase" id="RU361226"/>
    </source>
</evidence>
<evidence type="ECO:0000313" key="18">
    <source>
        <dbReference type="Proteomes" id="UP000239899"/>
    </source>
</evidence>
<dbReference type="Gene3D" id="2.40.30.10">
    <property type="entry name" value="Translation factors"/>
    <property type="match status" value="1"/>
</dbReference>
<dbReference type="STRING" id="3076.A0A2P6TBL3"/>
<evidence type="ECO:0000313" key="17">
    <source>
        <dbReference type="EMBL" id="PRW05938.1"/>
    </source>
</evidence>
<feature type="binding site" evidence="13">
    <location>
        <position position="120"/>
    </location>
    <ligand>
        <name>FAD</name>
        <dbReference type="ChEBI" id="CHEBI:57692"/>
    </ligand>
</feature>
<comment type="cofactor">
    <cofactor evidence="1 13 14">
        <name>FAD</name>
        <dbReference type="ChEBI" id="CHEBI:57692"/>
    </cofactor>
</comment>
<dbReference type="Proteomes" id="UP000239899">
    <property type="component" value="Unassembled WGS sequence"/>
</dbReference>
<dbReference type="SUPFAM" id="SSF63380">
    <property type="entry name" value="Riboflavin synthase domain-like"/>
    <property type="match status" value="1"/>
</dbReference>
<protein>
    <recommendedName>
        <fullName evidence="14">NADH-cytochrome b5 reductase</fullName>
        <ecNumber evidence="14">1.6.2.2</ecNumber>
    </recommendedName>
</protein>
<evidence type="ECO:0000259" key="16">
    <source>
        <dbReference type="PROSITE" id="PS51384"/>
    </source>
</evidence>
<gene>
    <name evidence="17" type="ORF">C2E21_9416</name>
</gene>
<evidence type="ECO:0000256" key="4">
    <source>
        <dbReference type="ARBA" id="ARBA00022630"/>
    </source>
</evidence>
<proteinExistence type="inferred from homology"/>
<keyword evidence="7 13" id="KW-0274">FAD</keyword>
<feature type="binding site" evidence="13">
    <location>
        <position position="130"/>
    </location>
    <ligand>
        <name>FAD</name>
        <dbReference type="ChEBI" id="CHEBI:57692"/>
    </ligand>
</feature>
<dbReference type="PANTHER" id="PTHR19370:SF184">
    <property type="entry name" value="NADH-CYTOCHROME B5 REDUCTASE-LIKE"/>
    <property type="match status" value="1"/>
</dbReference>
<evidence type="ECO:0000256" key="10">
    <source>
        <dbReference type="ARBA" id="ARBA00023027"/>
    </source>
</evidence>
<dbReference type="GO" id="GO:0005741">
    <property type="term" value="C:mitochondrial outer membrane"/>
    <property type="evidence" value="ECO:0007669"/>
    <property type="project" value="UniProtKB-SubCell"/>
</dbReference>
<keyword evidence="10 14" id="KW-0520">NAD</keyword>
<dbReference type="PROSITE" id="PS51384">
    <property type="entry name" value="FAD_FR"/>
    <property type="match status" value="1"/>
</dbReference>
<comment type="similarity">
    <text evidence="3 14">Belongs to the flavoprotein pyridine nucleotide cytochrome reductase family.</text>
</comment>
<evidence type="ECO:0000256" key="11">
    <source>
        <dbReference type="ARBA" id="ARBA00023128"/>
    </source>
</evidence>
<dbReference type="EC" id="1.6.2.2" evidence="14"/>
<evidence type="ECO:0000256" key="1">
    <source>
        <dbReference type="ARBA" id="ARBA00001974"/>
    </source>
</evidence>
<accession>A0A2P6TBL3</accession>
<dbReference type="CDD" id="cd06183">
    <property type="entry name" value="cyt_b5_reduct_like"/>
    <property type="match status" value="1"/>
</dbReference>
<dbReference type="EMBL" id="LHPG02000027">
    <property type="protein sequence ID" value="PRW05938.1"/>
    <property type="molecule type" value="Genomic_DNA"/>
</dbReference>
<dbReference type="PANTHER" id="PTHR19370">
    <property type="entry name" value="NADH-CYTOCHROME B5 REDUCTASE"/>
    <property type="match status" value="1"/>
</dbReference>
<keyword evidence="4 13" id="KW-0285">Flavoprotein</keyword>
<dbReference type="InterPro" id="IPR039261">
    <property type="entry name" value="FNR_nucleotide-bd"/>
</dbReference>
<dbReference type="InterPro" id="IPR008333">
    <property type="entry name" value="Cbr1-like_FAD-bd_dom"/>
</dbReference>
<feature type="domain" description="FAD-binding FR-type" evidence="16">
    <location>
        <begin position="50"/>
        <end position="154"/>
    </location>
</feature>
<dbReference type="InterPro" id="IPR001433">
    <property type="entry name" value="OxRdtase_FAD/NAD-bd"/>
</dbReference>
<keyword evidence="18" id="KW-1185">Reference proteome</keyword>
<dbReference type="SUPFAM" id="SSF52343">
    <property type="entry name" value="Ferredoxin reductase-like, C-terminal NADP-linked domain"/>
    <property type="match status" value="1"/>
</dbReference>
<feature type="binding site" evidence="13">
    <location>
        <position position="103"/>
    </location>
    <ligand>
        <name>FAD</name>
        <dbReference type="ChEBI" id="CHEBI:57692"/>
    </ligand>
</feature>
<reference evidence="17 18" key="1">
    <citation type="journal article" date="2018" name="Plant J.">
        <title>Genome sequences of Chlorella sorokiniana UTEX 1602 and Micractinium conductrix SAG 241.80: implications to maltose excretion by a green alga.</title>
        <authorList>
            <person name="Arriola M.B."/>
            <person name="Velmurugan N."/>
            <person name="Zhang Y."/>
            <person name="Plunkett M.H."/>
            <person name="Hondzo H."/>
            <person name="Barney B.M."/>
        </authorList>
    </citation>
    <scope>NUCLEOTIDE SEQUENCE [LARGE SCALE GENOMIC DNA]</scope>
    <source>
        <strain evidence="18">UTEX 1602</strain>
    </source>
</reference>
<evidence type="ECO:0000256" key="6">
    <source>
        <dbReference type="ARBA" id="ARBA00022787"/>
    </source>
</evidence>
<name>A0A2P6TBL3_CHLSO</name>
<dbReference type="AlphaFoldDB" id="A0A2P6TBL3"/>
<evidence type="ECO:0000256" key="13">
    <source>
        <dbReference type="PIRSR" id="PIRSR601834-1"/>
    </source>
</evidence>
<keyword evidence="12 15" id="KW-0472">Membrane</keyword>
<evidence type="ECO:0000256" key="7">
    <source>
        <dbReference type="ARBA" id="ARBA00022827"/>
    </source>
</evidence>
<dbReference type="Pfam" id="PF00970">
    <property type="entry name" value="FAD_binding_6"/>
    <property type="match status" value="1"/>
</dbReference>
<evidence type="ECO:0000256" key="9">
    <source>
        <dbReference type="ARBA" id="ARBA00023002"/>
    </source>
</evidence>
<evidence type="ECO:0000256" key="15">
    <source>
        <dbReference type="SAM" id="Phobius"/>
    </source>
</evidence>
<dbReference type="PRINTS" id="PR00406">
    <property type="entry name" value="CYTB5RDTASE"/>
</dbReference>
<dbReference type="InterPro" id="IPR017927">
    <property type="entry name" value="FAD-bd_FR_type"/>
</dbReference>
<evidence type="ECO:0000256" key="2">
    <source>
        <dbReference type="ARBA" id="ARBA00004294"/>
    </source>
</evidence>
<dbReference type="FunFam" id="3.40.50.80:FF:000019">
    <property type="entry name" value="NADH-cytochrome b5 reductase"/>
    <property type="match status" value="1"/>
</dbReference>
<keyword evidence="8 15" id="KW-1133">Transmembrane helix</keyword>
<dbReference type="InterPro" id="IPR001709">
    <property type="entry name" value="Flavoprot_Pyr_Nucl_cyt_Rdtase"/>
</dbReference>
<feature type="transmembrane region" description="Helical" evidence="15">
    <location>
        <begin position="20"/>
        <end position="38"/>
    </location>
</feature>
<evidence type="ECO:0000256" key="8">
    <source>
        <dbReference type="ARBA" id="ARBA00022989"/>
    </source>
</evidence>
<dbReference type="FunFam" id="2.40.30.10:FF:000032">
    <property type="entry name" value="NADH-cytochrome b5 reductase"/>
    <property type="match status" value="1"/>
</dbReference>
<dbReference type="InterPro" id="IPR001834">
    <property type="entry name" value="CBR-like"/>
</dbReference>
<sequence length="285" mass="31618">MSQQALDELALLVVHNLPQALFVALVVFVVGLVLKDFINGMARRPFLNPDKWQPLTLVDIKTLSHNTRRFRFALPHQEQELGLPLGQHISIKASDAEGRDVMRPYTPTTSVAQRGYVDFVIKLYPDGQMSQILAQADVGTTLLFKGPKGRFRYERGTKKAIGMIAGGSGITPMFQVAQEILNDPNDDTSLSLIYANVNEDDILLRGELDELAERHPNFSVYYVLNTPPRGWQGGKGFVTADMIKKHLPAPGTDVLVLRCGPGPMNKAMEAHMDALGYTNGQQFQF</sequence>
<dbReference type="GO" id="GO:0022900">
    <property type="term" value="P:electron transport chain"/>
    <property type="evidence" value="ECO:0007669"/>
    <property type="project" value="TreeGrafter"/>
</dbReference>
<feature type="binding site" evidence="13">
    <location>
        <position position="171"/>
    </location>
    <ligand>
        <name>FAD</name>
        <dbReference type="ChEBI" id="CHEBI:57692"/>
    </ligand>
</feature>
<organism evidence="17 18">
    <name type="scientific">Chlorella sorokiniana</name>
    <name type="common">Freshwater green alga</name>
    <dbReference type="NCBI Taxonomy" id="3076"/>
    <lineage>
        <taxon>Eukaryota</taxon>
        <taxon>Viridiplantae</taxon>
        <taxon>Chlorophyta</taxon>
        <taxon>core chlorophytes</taxon>
        <taxon>Trebouxiophyceae</taxon>
        <taxon>Chlorellales</taxon>
        <taxon>Chlorellaceae</taxon>
        <taxon>Chlorella clade</taxon>
        <taxon>Chlorella</taxon>
    </lineage>
</organism>
<feature type="binding site" evidence="13">
    <location>
        <position position="122"/>
    </location>
    <ligand>
        <name>FAD</name>
        <dbReference type="ChEBI" id="CHEBI:57692"/>
    </ligand>
</feature>
<evidence type="ECO:0000256" key="3">
    <source>
        <dbReference type="ARBA" id="ARBA00006105"/>
    </source>
</evidence>
<dbReference type="OrthoDB" id="432685at2759"/>
<feature type="binding site" evidence="13">
    <location>
        <position position="105"/>
    </location>
    <ligand>
        <name>FAD</name>
        <dbReference type="ChEBI" id="CHEBI:57692"/>
    </ligand>
</feature>
<dbReference type="Gene3D" id="3.40.50.80">
    <property type="entry name" value="Nucleotide-binding domain of ferredoxin-NADP reductase (FNR) module"/>
    <property type="match status" value="1"/>
</dbReference>
<keyword evidence="9 14" id="KW-0560">Oxidoreductase</keyword>
<evidence type="ECO:0000256" key="12">
    <source>
        <dbReference type="ARBA" id="ARBA00023136"/>
    </source>
</evidence>
<comment type="subcellular location">
    <subcellularLocation>
        <location evidence="2">Mitochondrion outer membrane</location>
    </subcellularLocation>
</comment>
<keyword evidence="11" id="KW-0496">Mitochondrion</keyword>
<dbReference type="GO" id="GO:0090524">
    <property type="term" value="F:cytochrome-b5 reductase activity, acting on NADH"/>
    <property type="evidence" value="ECO:0007669"/>
    <property type="project" value="UniProtKB-EC"/>
</dbReference>
<feature type="binding site" evidence="13">
    <location>
        <position position="104"/>
    </location>
    <ligand>
        <name>FAD</name>
        <dbReference type="ChEBI" id="CHEBI:57692"/>
    </ligand>
</feature>
<evidence type="ECO:0000256" key="5">
    <source>
        <dbReference type="ARBA" id="ARBA00022692"/>
    </source>
</evidence>
<keyword evidence="6" id="KW-1000">Mitochondrion outer membrane</keyword>
<comment type="caution">
    <text evidence="17">The sequence shown here is derived from an EMBL/GenBank/DDBJ whole genome shotgun (WGS) entry which is preliminary data.</text>
</comment>
<dbReference type="Pfam" id="PF00175">
    <property type="entry name" value="NAD_binding_1"/>
    <property type="match status" value="1"/>
</dbReference>
<dbReference type="InterPro" id="IPR017938">
    <property type="entry name" value="Riboflavin_synthase-like_b-brl"/>
</dbReference>
<dbReference type="PRINTS" id="PR00371">
    <property type="entry name" value="FPNCR"/>
</dbReference>
<keyword evidence="5 15" id="KW-0812">Transmembrane</keyword>